<dbReference type="Proteomes" id="UP000799302">
    <property type="component" value="Unassembled WGS sequence"/>
</dbReference>
<organism evidence="1 2">
    <name type="scientific">Microthyrium microscopicum</name>
    <dbReference type="NCBI Taxonomy" id="703497"/>
    <lineage>
        <taxon>Eukaryota</taxon>
        <taxon>Fungi</taxon>
        <taxon>Dikarya</taxon>
        <taxon>Ascomycota</taxon>
        <taxon>Pezizomycotina</taxon>
        <taxon>Dothideomycetes</taxon>
        <taxon>Dothideomycetes incertae sedis</taxon>
        <taxon>Microthyriales</taxon>
        <taxon>Microthyriaceae</taxon>
        <taxon>Microthyrium</taxon>
    </lineage>
</organism>
<sequence length="174" mass="20478">MLEAMKVHYNARAYEANNTNQVTGMNLVTRRQFPDECQMWFREPGFHLGIVENFKFRLHKQPAAPWPQIDTIVKEELDSILLCIIGRVLQTLHMTVNWLAKFRHLVIKIPSHDYPYEPDSLEIQNYIKRVCDAANPWAEFATETVTLEFKNCNVTWNVDYKVIKSNGWWESSAY</sequence>
<proteinExistence type="predicted"/>
<dbReference type="EMBL" id="MU004241">
    <property type="protein sequence ID" value="KAF2664926.1"/>
    <property type="molecule type" value="Genomic_DNA"/>
</dbReference>
<gene>
    <name evidence="1" type="ORF">BT63DRAFT_428879</name>
</gene>
<name>A0A6A6TZT2_9PEZI</name>
<evidence type="ECO:0000313" key="2">
    <source>
        <dbReference type="Proteomes" id="UP000799302"/>
    </source>
</evidence>
<dbReference type="AlphaFoldDB" id="A0A6A6TZT2"/>
<protein>
    <submittedName>
        <fullName evidence="1">Uncharacterized protein</fullName>
    </submittedName>
</protein>
<keyword evidence="2" id="KW-1185">Reference proteome</keyword>
<accession>A0A6A6TZT2</accession>
<reference evidence="1" key="1">
    <citation type="journal article" date="2020" name="Stud. Mycol.">
        <title>101 Dothideomycetes genomes: a test case for predicting lifestyles and emergence of pathogens.</title>
        <authorList>
            <person name="Haridas S."/>
            <person name="Albert R."/>
            <person name="Binder M."/>
            <person name="Bloem J."/>
            <person name="Labutti K."/>
            <person name="Salamov A."/>
            <person name="Andreopoulos B."/>
            <person name="Baker S."/>
            <person name="Barry K."/>
            <person name="Bills G."/>
            <person name="Bluhm B."/>
            <person name="Cannon C."/>
            <person name="Castanera R."/>
            <person name="Culley D."/>
            <person name="Daum C."/>
            <person name="Ezra D."/>
            <person name="Gonzalez J."/>
            <person name="Henrissat B."/>
            <person name="Kuo A."/>
            <person name="Liang C."/>
            <person name="Lipzen A."/>
            <person name="Lutzoni F."/>
            <person name="Magnuson J."/>
            <person name="Mondo S."/>
            <person name="Nolan M."/>
            <person name="Ohm R."/>
            <person name="Pangilinan J."/>
            <person name="Park H.-J."/>
            <person name="Ramirez L."/>
            <person name="Alfaro M."/>
            <person name="Sun H."/>
            <person name="Tritt A."/>
            <person name="Yoshinaga Y."/>
            <person name="Zwiers L.-H."/>
            <person name="Turgeon B."/>
            <person name="Goodwin S."/>
            <person name="Spatafora J."/>
            <person name="Crous P."/>
            <person name="Grigoriev I."/>
        </authorList>
    </citation>
    <scope>NUCLEOTIDE SEQUENCE</scope>
    <source>
        <strain evidence="1">CBS 115976</strain>
    </source>
</reference>
<evidence type="ECO:0000313" key="1">
    <source>
        <dbReference type="EMBL" id="KAF2664926.1"/>
    </source>
</evidence>